<dbReference type="Proteomes" id="UP001150569">
    <property type="component" value="Unassembled WGS sequence"/>
</dbReference>
<dbReference type="AlphaFoldDB" id="A0A9W8DZ04"/>
<evidence type="ECO:0000256" key="1">
    <source>
        <dbReference type="ARBA" id="ARBA00007797"/>
    </source>
</evidence>
<protein>
    <submittedName>
        <fullName evidence="4">RNA-binding ribosome biosynthesis protein mak21</fullName>
    </submittedName>
</protein>
<name>A0A9W8DZ04_9FUNG</name>
<feature type="region of interest" description="Disordered" evidence="2">
    <location>
        <begin position="889"/>
        <end position="909"/>
    </location>
</feature>
<evidence type="ECO:0000259" key="3">
    <source>
        <dbReference type="Pfam" id="PF03914"/>
    </source>
</evidence>
<dbReference type="PANTHER" id="PTHR12048">
    <property type="entry name" value="CCAAT-BINDING FACTOR-RELATED"/>
    <property type="match status" value="1"/>
</dbReference>
<feature type="compositionally biased region" description="Basic residues" evidence="2">
    <location>
        <begin position="502"/>
        <end position="511"/>
    </location>
</feature>
<evidence type="ECO:0000256" key="2">
    <source>
        <dbReference type="SAM" id="MobiDB-lite"/>
    </source>
</evidence>
<feature type="compositionally biased region" description="Basic and acidic residues" evidence="2">
    <location>
        <begin position="115"/>
        <end position="138"/>
    </location>
</feature>
<accession>A0A9W8DZ04</accession>
<sequence length="1107" mass="123361">MAGKVSHRSSSRPGKPTKPTTSASLPPTKAPTGVKQATGGPGLQNEVAAFVRGLNIKPGMADGRDATPVKSAAKDSGKKFDQPTVAKKAFTKTHPGQGVSAKSPGKNFDRPVPGKKFDRPVSGKKFDRPVPGKQDPAKRVSQKPQSKPDNYRIPAPQEIRPSANPTLDPRFNSRGVDDKKFLIPPSRQWYVHPGIELPADAEVATLDANTIAGRLQQAKQLYEEEITLFRTRPSISKSDRQFLSTVMDSGTTTDRISALTLLCQESPFHVLATLKQLLDVVGKNSRRETHMMLTSVKDLFTINLLPERKLRFFVDQPLGHPDVGPAQLVLWYFEDQLKRLYFSLIQAFEVATYDTVSEVKRRAITDVYDLLVAKPEQEQNLLRLLVNKLGDKDRTACSKASYLLLKLMQTFPNMNVVVVQAAEELIMRNRVGDRALYNAITTINQTVLQEGNFETANRLVAIYFHLFHQILSPTVEEPAPAPAPAPAPKKPEPLHPANGSRPGKKFKKPRWRNMEDEGAAKRAERDERRQVPVHVSQAKLAAQKKEIKEESDRLMAEHGRLVAAVLTGVNRAIRYSNIDDSVFNNYIQTIFRLVHVDNFNAVVQALMLLYQVVNLKPDLIDRYFRALYASLLDHRLINTSKHVLYLNLLNKSLQFDTSRPRTMSFIKRIVQIAAYHQPPFVCGLFFVLLRLMKNRPELQGLIRQAEDHDEEERFVDVASDGEEVPVPATATASVGSTPYYESLKREPLYTGAERSCLWEILPFATHYHPTVAMYAVRLIRCMYSNELPPNMHNFALTNFLDRFVFRNPKKAPITQRGISTMQPFVAEDALHSAKADYISGKRAFVMPEGLQAARSGTGTAAAPGTDGSSRLLAAEPVEDHYLHAYLQVRRQRQPTKPRRGAEADEDAGLDAAEDRLAGYGVDDQMAKALADKDGEESDEFSDEDDEEQAEILQAMEKSLPAGLRQALDGDIDSDPEFDDEDFFFGDEDDEEDSDEDVESGSDEENEEDNEEGDSDEEDDSEDDDASDREGADKGESLDDMLRAAGFSAAADGEATSDKASKGMKRSKQSEAAEKAPKETSRSKRQRLASLPAFASYDDYASLLDKDD</sequence>
<comment type="similarity">
    <text evidence="1">Belongs to the CBF/MAK21 family.</text>
</comment>
<dbReference type="PANTHER" id="PTHR12048:SF0">
    <property type="entry name" value="CCAAT_ENHANCER-BINDING PROTEIN ZETA"/>
    <property type="match status" value="1"/>
</dbReference>
<dbReference type="GO" id="GO:0005634">
    <property type="term" value="C:nucleus"/>
    <property type="evidence" value="ECO:0007669"/>
    <property type="project" value="TreeGrafter"/>
</dbReference>
<feature type="compositionally biased region" description="Basic residues" evidence="2">
    <location>
        <begin position="889"/>
        <end position="898"/>
    </location>
</feature>
<feature type="region of interest" description="Disordered" evidence="2">
    <location>
        <begin position="1"/>
        <end position="173"/>
    </location>
</feature>
<dbReference type="Pfam" id="PF03914">
    <property type="entry name" value="CBF"/>
    <property type="match status" value="1"/>
</dbReference>
<feature type="compositionally biased region" description="Basic and acidic residues" evidence="2">
    <location>
        <begin position="512"/>
        <end position="530"/>
    </location>
</feature>
<feature type="compositionally biased region" description="Low complexity" evidence="2">
    <location>
        <begin position="1043"/>
        <end position="1053"/>
    </location>
</feature>
<feature type="compositionally biased region" description="Pro residues" evidence="2">
    <location>
        <begin position="479"/>
        <end position="488"/>
    </location>
</feature>
<reference evidence="4" key="1">
    <citation type="submission" date="2022-07" db="EMBL/GenBank/DDBJ databases">
        <title>Phylogenomic reconstructions and comparative analyses of Kickxellomycotina fungi.</title>
        <authorList>
            <person name="Reynolds N.K."/>
            <person name="Stajich J.E."/>
            <person name="Barry K."/>
            <person name="Grigoriev I.V."/>
            <person name="Crous P."/>
            <person name="Smith M.E."/>
        </authorList>
    </citation>
    <scope>NUCLEOTIDE SEQUENCE</scope>
    <source>
        <strain evidence="4">RSA 861</strain>
    </source>
</reference>
<comment type="caution">
    <text evidence="4">The sequence shown here is derived from an EMBL/GenBank/DDBJ whole genome shotgun (WGS) entry which is preliminary data.</text>
</comment>
<feature type="domain" description="CCAAT-binding factor" evidence="3">
    <location>
        <begin position="603"/>
        <end position="775"/>
    </location>
</feature>
<feature type="compositionally biased region" description="Acidic residues" evidence="2">
    <location>
        <begin position="969"/>
        <end position="1026"/>
    </location>
</feature>
<dbReference type="SUPFAM" id="SSF48371">
    <property type="entry name" value="ARM repeat"/>
    <property type="match status" value="1"/>
</dbReference>
<feature type="compositionally biased region" description="Acidic residues" evidence="2">
    <location>
        <begin position="933"/>
        <end position="949"/>
    </location>
</feature>
<dbReference type="InterPro" id="IPR005612">
    <property type="entry name" value="CCAAT-binding_factor"/>
</dbReference>
<dbReference type="EMBL" id="JANBPT010000017">
    <property type="protein sequence ID" value="KAJ1930037.1"/>
    <property type="molecule type" value="Genomic_DNA"/>
</dbReference>
<feature type="compositionally biased region" description="Basic and acidic residues" evidence="2">
    <location>
        <begin position="62"/>
        <end position="81"/>
    </location>
</feature>
<evidence type="ECO:0000313" key="4">
    <source>
        <dbReference type="EMBL" id="KAJ1930037.1"/>
    </source>
</evidence>
<organism evidence="4 5">
    <name type="scientific">Tieghemiomyces parasiticus</name>
    <dbReference type="NCBI Taxonomy" id="78921"/>
    <lineage>
        <taxon>Eukaryota</taxon>
        <taxon>Fungi</taxon>
        <taxon>Fungi incertae sedis</taxon>
        <taxon>Zoopagomycota</taxon>
        <taxon>Kickxellomycotina</taxon>
        <taxon>Dimargaritomycetes</taxon>
        <taxon>Dimargaritales</taxon>
        <taxon>Dimargaritaceae</taxon>
        <taxon>Tieghemiomyces</taxon>
    </lineage>
</organism>
<feature type="region of interest" description="Disordered" evidence="2">
    <location>
        <begin position="930"/>
        <end position="1107"/>
    </location>
</feature>
<proteinExistence type="inferred from homology"/>
<keyword evidence="5" id="KW-1185">Reference proteome</keyword>
<gene>
    <name evidence="4" type="primary">MAK21_1</name>
    <name evidence="4" type="ORF">IWQ60_000645</name>
</gene>
<feature type="compositionally biased region" description="Basic and acidic residues" evidence="2">
    <location>
        <begin position="1027"/>
        <end position="1041"/>
    </location>
</feature>
<feature type="compositionally biased region" description="Basic residues" evidence="2">
    <location>
        <begin position="1"/>
        <end position="10"/>
    </location>
</feature>
<dbReference type="InterPro" id="IPR016024">
    <property type="entry name" value="ARM-type_fold"/>
</dbReference>
<feature type="compositionally biased region" description="Basic and acidic residues" evidence="2">
    <location>
        <begin position="1067"/>
        <end position="1081"/>
    </location>
</feature>
<feature type="region of interest" description="Disordered" evidence="2">
    <location>
        <begin position="476"/>
        <end position="535"/>
    </location>
</feature>
<dbReference type="OrthoDB" id="28947at2759"/>
<dbReference type="InterPro" id="IPR040155">
    <property type="entry name" value="CEBPZ/Mak21-like"/>
</dbReference>
<evidence type="ECO:0000313" key="5">
    <source>
        <dbReference type="Proteomes" id="UP001150569"/>
    </source>
</evidence>